<evidence type="ECO:0000313" key="1">
    <source>
        <dbReference type="EMBL" id="GJT42751.1"/>
    </source>
</evidence>
<organism evidence="1 2">
    <name type="scientific">Tanacetum coccineum</name>
    <dbReference type="NCBI Taxonomy" id="301880"/>
    <lineage>
        <taxon>Eukaryota</taxon>
        <taxon>Viridiplantae</taxon>
        <taxon>Streptophyta</taxon>
        <taxon>Embryophyta</taxon>
        <taxon>Tracheophyta</taxon>
        <taxon>Spermatophyta</taxon>
        <taxon>Magnoliopsida</taxon>
        <taxon>eudicotyledons</taxon>
        <taxon>Gunneridae</taxon>
        <taxon>Pentapetalae</taxon>
        <taxon>asterids</taxon>
        <taxon>campanulids</taxon>
        <taxon>Asterales</taxon>
        <taxon>Asteraceae</taxon>
        <taxon>Asteroideae</taxon>
        <taxon>Anthemideae</taxon>
        <taxon>Anthemidinae</taxon>
        <taxon>Tanacetum</taxon>
    </lineage>
</organism>
<keyword evidence="2" id="KW-1185">Reference proteome</keyword>
<reference evidence="1" key="1">
    <citation type="journal article" date="2022" name="Int. J. Mol. Sci.">
        <title>Draft Genome of Tanacetum Coccineum: Genomic Comparison of Closely Related Tanacetum-Family Plants.</title>
        <authorList>
            <person name="Yamashiro T."/>
            <person name="Shiraishi A."/>
            <person name="Nakayama K."/>
            <person name="Satake H."/>
        </authorList>
    </citation>
    <scope>NUCLEOTIDE SEQUENCE</scope>
</reference>
<reference evidence="1" key="2">
    <citation type="submission" date="2022-01" db="EMBL/GenBank/DDBJ databases">
        <authorList>
            <person name="Yamashiro T."/>
            <person name="Shiraishi A."/>
            <person name="Satake H."/>
            <person name="Nakayama K."/>
        </authorList>
    </citation>
    <scope>NUCLEOTIDE SEQUENCE</scope>
</reference>
<comment type="caution">
    <text evidence="1">The sequence shown here is derived from an EMBL/GenBank/DDBJ whole genome shotgun (WGS) entry which is preliminary data.</text>
</comment>
<evidence type="ECO:0000313" key="2">
    <source>
        <dbReference type="Proteomes" id="UP001151760"/>
    </source>
</evidence>
<gene>
    <name evidence="1" type="ORF">Tco_0951466</name>
</gene>
<evidence type="ECO:0008006" key="3">
    <source>
        <dbReference type="Google" id="ProtNLM"/>
    </source>
</evidence>
<dbReference type="Proteomes" id="UP001151760">
    <property type="component" value="Unassembled WGS sequence"/>
</dbReference>
<proteinExistence type="predicted"/>
<sequence length="101" mass="11559">MSSCSKYDRCPTCGESVHPIEYENHVTVHVEEDNWKIAAEARLLDLGEGTSTGFDDDVWDLEFKEAAASSQGKRFDLNKTGFEGEREAFYFFKRILRDSKV</sequence>
<dbReference type="EMBL" id="BQNB010015671">
    <property type="protein sequence ID" value="GJT42751.1"/>
    <property type="molecule type" value="Genomic_DNA"/>
</dbReference>
<protein>
    <recommendedName>
        <fullName evidence="3">C2H2-type domain-containing protein</fullName>
    </recommendedName>
</protein>
<name>A0ABQ5DX20_9ASTR</name>
<accession>A0ABQ5DX20</accession>
<feature type="non-terminal residue" evidence="1">
    <location>
        <position position="101"/>
    </location>
</feature>